<sequence>MEKLEFKTFMLYTHIFRALRDSKAAGSTPHNNMTMVV</sequence>
<proteinExistence type="predicted"/>
<evidence type="ECO:0000313" key="1">
    <source>
        <dbReference type="EMBL" id="ESQ91817.1"/>
    </source>
</evidence>
<dbReference type="Proteomes" id="UP000017837">
    <property type="component" value="Unassembled WGS sequence"/>
</dbReference>
<dbReference type="AlphaFoldDB" id="V4PD10"/>
<protein>
    <submittedName>
        <fullName evidence="1">Uncharacterized protein</fullName>
    </submittedName>
</protein>
<organism evidence="1 2">
    <name type="scientific">Asticcacaulis benevestitus DSM 16100 = ATCC BAA-896</name>
    <dbReference type="NCBI Taxonomy" id="1121022"/>
    <lineage>
        <taxon>Bacteria</taxon>
        <taxon>Pseudomonadati</taxon>
        <taxon>Pseudomonadota</taxon>
        <taxon>Alphaproteobacteria</taxon>
        <taxon>Caulobacterales</taxon>
        <taxon>Caulobacteraceae</taxon>
        <taxon>Asticcacaulis</taxon>
    </lineage>
</organism>
<comment type="caution">
    <text evidence="1">The sequence shown here is derived from an EMBL/GenBank/DDBJ whole genome shotgun (WGS) entry which is preliminary data.</text>
</comment>
<reference evidence="1 2" key="1">
    <citation type="journal article" date="2014" name="Nature">
        <title>Sequential evolution of bacterial morphology by co-option of a developmental regulator.</title>
        <authorList>
            <person name="Jiang C."/>
            <person name="Brown P.J."/>
            <person name="Ducret A."/>
            <person name="Brun Y.V."/>
        </authorList>
    </citation>
    <scope>NUCLEOTIDE SEQUENCE [LARGE SCALE GENOMIC DNA]</scope>
    <source>
        <strain evidence="1 2">DSM 16100</strain>
    </source>
</reference>
<accession>V4PD10</accession>
<keyword evidence="2" id="KW-1185">Reference proteome</keyword>
<dbReference type="EMBL" id="AWGB01000015">
    <property type="protein sequence ID" value="ESQ91817.1"/>
    <property type="molecule type" value="Genomic_DNA"/>
</dbReference>
<evidence type="ECO:0000313" key="2">
    <source>
        <dbReference type="Proteomes" id="UP000017837"/>
    </source>
</evidence>
<dbReference type="PATRIC" id="fig|1121022.4.peg.1873"/>
<name>V4PD10_9CAUL</name>
<gene>
    <name evidence="1" type="ORF">ABENE_09295</name>
</gene>